<gene>
    <name evidence="2" type="ORF">SAMN04487860_11229</name>
</gene>
<evidence type="ECO:0000313" key="2">
    <source>
        <dbReference type="EMBL" id="SHM74140.1"/>
    </source>
</evidence>
<keyword evidence="1" id="KW-1133">Transmembrane helix</keyword>
<feature type="transmembrane region" description="Helical" evidence="1">
    <location>
        <begin position="6"/>
        <end position="29"/>
    </location>
</feature>
<evidence type="ECO:0000313" key="3">
    <source>
        <dbReference type="Proteomes" id="UP000184394"/>
    </source>
</evidence>
<feature type="transmembrane region" description="Helical" evidence="1">
    <location>
        <begin position="58"/>
        <end position="81"/>
    </location>
</feature>
<organism evidence="2 3">
    <name type="scientific">Ruminococcus flavefaciens</name>
    <dbReference type="NCBI Taxonomy" id="1265"/>
    <lineage>
        <taxon>Bacteria</taxon>
        <taxon>Bacillati</taxon>
        <taxon>Bacillota</taxon>
        <taxon>Clostridia</taxon>
        <taxon>Eubacteriales</taxon>
        <taxon>Oscillospiraceae</taxon>
        <taxon>Ruminococcus</taxon>
    </lineage>
</organism>
<protein>
    <submittedName>
        <fullName evidence="2">Uncharacterized protein</fullName>
    </submittedName>
</protein>
<dbReference type="Proteomes" id="UP000184394">
    <property type="component" value="Unassembled WGS sequence"/>
</dbReference>
<dbReference type="EMBL" id="FRCT01000012">
    <property type="protein sequence ID" value="SHM74140.1"/>
    <property type="molecule type" value="Genomic_DNA"/>
</dbReference>
<dbReference type="OrthoDB" id="1821794at2"/>
<evidence type="ECO:0000256" key="1">
    <source>
        <dbReference type="SAM" id="Phobius"/>
    </source>
</evidence>
<reference evidence="2 3" key="1">
    <citation type="submission" date="2016-11" db="EMBL/GenBank/DDBJ databases">
        <authorList>
            <person name="Jaros S."/>
            <person name="Januszkiewicz K."/>
            <person name="Wedrychowicz H."/>
        </authorList>
    </citation>
    <scope>NUCLEOTIDE SEQUENCE [LARGE SCALE GENOMIC DNA]</scope>
    <source>
        <strain evidence="2 3">Y1</strain>
    </source>
</reference>
<name>A0A1M7L9T1_RUMFL</name>
<accession>A0A1M7L9T1</accession>
<keyword evidence="1" id="KW-0472">Membrane</keyword>
<dbReference type="AlphaFoldDB" id="A0A1M7L9T1"/>
<dbReference type="RefSeq" id="WP_072951733.1">
    <property type="nucleotide sequence ID" value="NZ_FRCT01000012.1"/>
</dbReference>
<keyword evidence="1" id="KW-0812">Transmembrane</keyword>
<sequence>MRTNSNFLFVIMGFLMAIAVVIAIAFAIYKSLYTRRINKRLAEGRGAKIKPIMSPVKFVIVTLASAIGIILVLWVVLILFFSAKMNISRMDMISEPHIRLMNSDLIKNSVIGEYRSGDEIKGYTKHTFNDKDTCIEVYTLDEEYTNVFAPVLVTAEYTGSKSVTFSAIEINFEGNNFSVDWDGMDENALIAIDTGGYKGDFDIEYNLFFDKNTGDTGERYVDFETGVTLSVNEYSQVKIIE</sequence>
<proteinExistence type="predicted"/>